<feature type="compositionally biased region" description="Acidic residues" evidence="6">
    <location>
        <begin position="509"/>
        <end position="520"/>
    </location>
</feature>
<feature type="transmembrane region" description="Helical" evidence="7">
    <location>
        <begin position="450"/>
        <end position="471"/>
    </location>
</feature>
<keyword evidence="4 7" id="KW-1133">Transmembrane helix</keyword>
<dbReference type="InParanoid" id="A0A1V8SB73"/>
<dbReference type="Proteomes" id="UP000192596">
    <property type="component" value="Unassembled WGS sequence"/>
</dbReference>
<gene>
    <name evidence="8" type="ORF">B0A48_17555</name>
</gene>
<feature type="transmembrane region" description="Helical" evidence="7">
    <location>
        <begin position="122"/>
        <end position="148"/>
    </location>
</feature>
<keyword evidence="5 7" id="KW-0472">Membrane</keyword>
<dbReference type="PANTHER" id="PTHR11654">
    <property type="entry name" value="OLIGOPEPTIDE TRANSPORTER-RELATED"/>
    <property type="match status" value="1"/>
</dbReference>
<sequence length="520" mass="57305">MLGNAGGELIADIISTAVPPEVAHPHGKNSLALNDGVDTEDPYRAKRLSVAVDVEADAGCRASAIERENSLLPTEEEARTLRKVADSIPKTAYLLCITEHPQGAPAPGTEDTAGALGRGEQFSVAIGLLFLFVHVLLAYVIPIFGGWLADAKLGRFRAILIGDFICGVSHIIMIIGTIPSVLQARHAIGPFMLSLILLAIGAGIFKPNIAPTVIDQYQHQKSYTKILPSGEKVVVDPEVTVQRIMLYFYAFMNIGGFFAIATTQNERIVGYWLAFLLPAILYFSLPFLLWYLTDKLVKYPPDGSALTKVYKILKTAIVQRKGAVWRKEFLDSAKPARLVEQGIASSAVTWSERDVEDVKRTFSACDRSSTQLIFGKPTDTHTRIFLYFVIYNINDGGIGGFTPTPQTDMIATMTPDCMRALVLAIFLFTTALSYALGQVITPAIVDPHLIWVWAGPTIALALQTVIFWFRYRKYNDDAFMIDDTDFDEKVLDESRAPSETHAGVPKTIEEEEPFGEEQKL</sequence>
<keyword evidence="9" id="KW-1185">Reference proteome</keyword>
<comment type="similarity">
    <text evidence="2">Belongs to the major facilitator superfamily. Proton-dependent oligopeptide transporter (POT/PTR) (TC 2.A.17) family.</text>
</comment>
<dbReference type="SUPFAM" id="SSF103473">
    <property type="entry name" value="MFS general substrate transporter"/>
    <property type="match status" value="2"/>
</dbReference>
<dbReference type="Pfam" id="PF00854">
    <property type="entry name" value="PTR2"/>
    <property type="match status" value="1"/>
</dbReference>
<dbReference type="InterPro" id="IPR000109">
    <property type="entry name" value="POT_fam"/>
</dbReference>
<evidence type="ECO:0000256" key="7">
    <source>
        <dbReference type="SAM" id="Phobius"/>
    </source>
</evidence>
<evidence type="ECO:0000313" key="8">
    <source>
        <dbReference type="EMBL" id="OQN96299.1"/>
    </source>
</evidence>
<evidence type="ECO:0000256" key="6">
    <source>
        <dbReference type="SAM" id="MobiDB-lite"/>
    </source>
</evidence>
<dbReference type="InterPro" id="IPR036259">
    <property type="entry name" value="MFS_trans_sf"/>
</dbReference>
<organism evidence="8 9">
    <name type="scientific">Cryoendolithus antarcticus</name>
    <dbReference type="NCBI Taxonomy" id="1507870"/>
    <lineage>
        <taxon>Eukaryota</taxon>
        <taxon>Fungi</taxon>
        <taxon>Dikarya</taxon>
        <taxon>Ascomycota</taxon>
        <taxon>Pezizomycotina</taxon>
        <taxon>Dothideomycetes</taxon>
        <taxon>Dothideomycetidae</taxon>
        <taxon>Cladosporiales</taxon>
        <taxon>Cladosporiaceae</taxon>
        <taxon>Cryoendolithus</taxon>
    </lineage>
</organism>
<keyword evidence="3 7" id="KW-0812">Transmembrane</keyword>
<feature type="region of interest" description="Disordered" evidence="6">
    <location>
        <begin position="492"/>
        <end position="520"/>
    </location>
</feature>
<dbReference type="OrthoDB" id="8904098at2759"/>
<dbReference type="GO" id="GO:0016020">
    <property type="term" value="C:membrane"/>
    <property type="evidence" value="ECO:0007669"/>
    <property type="project" value="UniProtKB-SubCell"/>
</dbReference>
<dbReference type="EMBL" id="NAJO01000068">
    <property type="protein sequence ID" value="OQN96299.1"/>
    <property type="molecule type" value="Genomic_DNA"/>
</dbReference>
<dbReference type="Gene3D" id="1.20.1250.20">
    <property type="entry name" value="MFS general substrate transporter like domains"/>
    <property type="match status" value="1"/>
</dbReference>
<dbReference type="GO" id="GO:0022857">
    <property type="term" value="F:transmembrane transporter activity"/>
    <property type="evidence" value="ECO:0007669"/>
    <property type="project" value="InterPro"/>
</dbReference>
<evidence type="ECO:0000256" key="5">
    <source>
        <dbReference type="ARBA" id="ARBA00023136"/>
    </source>
</evidence>
<reference evidence="9" key="1">
    <citation type="submission" date="2017-03" db="EMBL/GenBank/DDBJ databases">
        <title>Genomes of endolithic fungi from Antarctica.</title>
        <authorList>
            <person name="Coleine C."/>
            <person name="Masonjones S."/>
            <person name="Stajich J.E."/>
        </authorList>
    </citation>
    <scope>NUCLEOTIDE SEQUENCE [LARGE SCALE GENOMIC DNA]</scope>
    <source>
        <strain evidence="9">CCFEE 5527</strain>
    </source>
</reference>
<evidence type="ECO:0000313" key="9">
    <source>
        <dbReference type="Proteomes" id="UP000192596"/>
    </source>
</evidence>
<evidence type="ECO:0000256" key="1">
    <source>
        <dbReference type="ARBA" id="ARBA00004141"/>
    </source>
</evidence>
<evidence type="ECO:0008006" key="10">
    <source>
        <dbReference type="Google" id="ProtNLM"/>
    </source>
</evidence>
<dbReference type="AlphaFoldDB" id="A0A1V8SB73"/>
<evidence type="ECO:0000256" key="2">
    <source>
        <dbReference type="ARBA" id="ARBA00005982"/>
    </source>
</evidence>
<feature type="transmembrane region" description="Helical" evidence="7">
    <location>
        <begin position="246"/>
        <end position="263"/>
    </location>
</feature>
<feature type="transmembrane region" description="Helical" evidence="7">
    <location>
        <begin position="187"/>
        <end position="205"/>
    </location>
</feature>
<accession>A0A1V8SB73</accession>
<name>A0A1V8SB73_9PEZI</name>
<comment type="subcellular location">
    <subcellularLocation>
        <location evidence="1">Membrane</location>
        <topology evidence="1">Multi-pass membrane protein</topology>
    </subcellularLocation>
</comment>
<feature type="transmembrane region" description="Helical" evidence="7">
    <location>
        <begin position="420"/>
        <end position="444"/>
    </location>
</feature>
<evidence type="ECO:0000256" key="3">
    <source>
        <dbReference type="ARBA" id="ARBA00022692"/>
    </source>
</evidence>
<comment type="caution">
    <text evidence="8">The sequence shown here is derived from an EMBL/GenBank/DDBJ whole genome shotgun (WGS) entry which is preliminary data.</text>
</comment>
<feature type="transmembrane region" description="Helical" evidence="7">
    <location>
        <begin position="269"/>
        <end position="292"/>
    </location>
</feature>
<feature type="transmembrane region" description="Helical" evidence="7">
    <location>
        <begin position="160"/>
        <end position="181"/>
    </location>
</feature>
<protein>
    <recommendedName>
        <fullName evidence="10">Major facilitator superfamily (MFS) profile domain-containing protein</fullName>
    </recommendedName>
</protein>
<evidence type="ECO:0000256" key="4">
    <source>
        <dbReference type="ARBA" id="ARBA00022989"/>
    </source>
</evidence>
<proteinExistence type="inferred from homology"/>